<organism evidence="1 2">
    <name type="scientific">Adlercreutzia shanghongiae</name>
    <dbReference type="NCBI Taxonomy" id="3111773"/>
    <lineage>
        <taxon>Bacteria</taxon>
        <taxon>Bacillati</taxon>
        <taxon>Actinomycetota</taxon>
        <taxon>Coriobacteriia</taxon>
        <taxon>Eggerthellales</taxon>
        <taxon>Eggerthellaceae</taxon>
        <taxon>Adlercreutzia</taxon>
    </lineage>
</organism>
<accession>A0ABU6IXX4</accession>
<gene>
    <name evidence="1" type="ORF">VJ920_03475</name>
</gene>
<proteinExistence type="predicted"/>
<keyword evidence="2" id="KW-1185">Reference proteome</keyword>
<sequence length="75" mass="8594">MKGRYMVTEEYMASSAAHWFRRKGTEMARAMLRALGIPYTERAPHIGVPIEESRYMEIMECFENSGSPMDGIFAV</sequence>
<dbReference type="RefSeq" id="WP_326454438.1">
    <property type="nucleotide sequence ID" value="NZ_JAYMFH010000003.1"/>
</dbReference>
<dbReference type="EMBL" id="JAYMFH010000003">
    <property type="protein sequence ID" value="MEC4294369.1"/>
    <property type="molecule type" value="Genomic_DNA"/>
</dbReference>
<name>A0ABU6IXX4_9ACTN</name>
<evidence type="ECO:0000313" key="2">
    <source>
        <dbReference type="Proteomes" id="UP001343724"/>
    </source>
</evidence>
<dbReference type="Proteomes" id="UP001343724">
    <property type="component" value="Unassembled WGS sequence"/>
</dbReference>
<evidence type="ECO:0000313" key="1">
    <source>
        <dbReference type="EMBL" id="MEC4294369.1"/>
    </source>
</evidence>
<protein>
    <submittedName>
        <fullName evidence="1">Uncharacterized protein</fullName>
    </submittedName>
</protein>
<reference evidence="1 2" key="1">
    <citation type="submission" date="2024-01" db="EMBL/GenBank/DDBJ databases">
        <title>novel species in genus Adlercreutzia.</title>
        <authorList>
            <person name="Liu X."/>
        </authorList>
    </citation>
    <scope>NUCLEOTIDE SEQUENCE [LARGE SCALE GENOMIC DNA]</scope>
    <source>
        <strain evidence="1 2">R22</strain>
    </source>
</reference>
<comment type="caution">
    <text evidence="1">The sequence shown here is derived from an EMBL/GenBank/DDBJ whole genome shotgun (WGS) entry which is preliminary data.</text>
</comment>